<dbReference type="InterPro" id="IPR000073">
    <property type="entry name" value="AB_hydrolase_1"/>
</dbReference>
<dbReference type="RefSeq" id="WP_081857528.1">
    <property type="nucleotide sequence ID" value="NZ_JNFF01000074.1"/>
</dbReference>
<dbReference type="Pfam" id="PF00561">
    <property type="entry name" value="Abhydrolase_1"/>
    <property type="match status" value="1"/>
</dbReference>
<sequence length="322" mass="36330">MKKLKIAFTIIMTGLLGRTEIMAQSNTIKTSPALEVGVVHHRKVNVNGLGVFYRESGPAGAPTILLLHGYPTSSHMFRNLIPLLNKKYHVIAPDLPGFGNTDLPDPKTYTYTFENLAKTMQGFIDELGLKRFAIYVFDYGAPTGYRLALANPEKITGIISQNGNAYVEGLSTGWNPIQKYWENDTQENRDALRTFYSKEGTKFQYFTGVTDTSLLAPEAYILDQYFLDRPASAEIQLDLLKDYKTNVDLYPSFQKYFRTNKPKLLAVWGNKDPFFLPIGAEAYKKDIPDAIVKFYDTGHFALETHGQEIGIEILKFLSTLPK</sequence>
<evidence type="ECO:0000259" key="2">
    <source>
        <dbReference type="Pfam" id="PF00561"/>
    </source>
</evidence>
<dbReference type="SUPFAM" id="SSF53474">
    <property type="entry name" value="alpha/beta-Hydrolases"/>
    <property type="match status" value="1"/>
</dbReference>
<dbReference type="PANTHER" id="PTHR42977">
    <property type="entry name" value="HYDROLASE-RELATED"/>
    <property type="match status" value="1"/>
</dbReference>
<dbReference type="AlphaFoldDB" id="A0A081PF92"/>
<dbReference type="Gene3D" id="3.40.50.1820">
    <property type="entry name" value="alpha/beta hydrolase"/>
    <property type="match status" value="1"/>
</dbReference>
<keyword evidence="4" id="KW-1185">Reference proteome</keyword>
<dbReference type="PANTHER" id="PTHR42977:SF3">
    <property type="entry name" value="AB HYDROLASE-1 DOMAIN-CONTAINING PROTEIN"/>
    <property type="match status" value="1"/>
</dbReference>
<evidence type="ECO:0000313" key="4">
    <source>
        <dbReference type="Proteomes" id="UP000028007"/>
    </source>
</evidence>
<proteinExistence type="predicted"/>
<dbReference type="eggNOG" id="COG0596">
    <property type="taxonomic scope" value="Bacteria"/>
</dbReference>
<protein>
    <submittedName>
        <fullName evidence="3">Hydrolase</fullName>
    </submittedName>
</protein>
<accession>A0A081PF92</accession>
<dbReference type="Proteomes" id="UP000028007">
    <property type="component" value="Unassembled WGS sequence"/>
</dbReference>
<keyword evidence="1 3" id="KW-0378">Hydrolase</keyword>
<comment type="caution">
    <text evidence="3">The sequence shown here is derived from an EMBL/GenBank/DDBJ whole genome shotgun (WGS) entry which is preliminary data.</text>
</comment>
<dbReference type="FunFam" id="3.40.50.1820:FF:000173">
    <property type="entry name" value="Alpha/beta hydrolase"/>
    <property type="match status" value="1"/>
</dbReference>
<evidence type="ECO:0000313" key="3">
    <source>
        <dbReference type="EMBL" id="KEQ29365.1"/>
    </source>
</evidence>
<gene>
    <name evidence="3" type="ORF">N180_07405</name>
</gene>
<feature type="domain" description="AB hydrolase-1" evidence="2">
    <location>
        <begin position="62"/>
        <end position="305"/>
    </location>
</feature>
<dbReference type="InterPro" id="IPR000639">
    <property type="entry name" value="Epox_hydrolase-like"/>
</dbReference>
<reference evidence="3 4" key="1">
    <citation type="journal article" date="1992" name="Int. J. Syst. Bacteriol.">
        <title>Sphingobacterium antarcticus sp. nov. a Psychrotrophic Bacterium from the Soils of Schirmacher Oasis, Antarctica.</title>
        <authorList>
            <person name="Shivaji S."/>
            <person name="Ray M.K."/>
            <person name="Rao N.S."/>
            <person name="Saiserr L."/>
            <person name="Jagannadham M.V."/>
            <person name="Kumar G.S."/>
            <person name="Reddy G."/>
            <person name="Bhargava P.M."/>
        </authorList>
    </citation>
    <scope>NUCLEOTIDE SEQUENCE [LARGE SCALE GENOMIC DNA]</scope>
    <source>
        <strain evidence="3 4">4BY</strain>
    </source>
</reference>
<evidence type="ECO:0000256" key="1">
    <source>
        <dbReference type="ARBA" id="ARBA00022801"/>
    </source>
</evidence>
<name>A0A081PF92_9SPHI</name>
<dbReference type="OrthoDB" id="9799612at2"/>
<dbReference type="GO" id="GO:0004301">
    <property type="term" value="F:epoxide hydrolase activity"/>
    <property type="evidence" value="ECO:0007669"/>
    <property type="project" value="TreeGrafter"/>
</dbReference>
<dbReference type="EMBL" id="JNFF01000074">
    <property type="protein sequence ID" value="KEQ29365.1"/>
    <property type="molecule type" value="Genomic_DNA"/>
</dbReference>
<dbReference type="PRINTS" id="PR00412">
    <property type="entry name" value="EPOXHYDRLASE"/>
</dbReference>
<dbReference type="InterPro" id="IPR051340">
    <property type="entry name" value="Haloalkane_dehalogenase"/>
</dbReference>
<dbReference type="InterPro" id="IPR029058">
    <property type="entry name" value="AB_hydrolase_fold"/>
</dbReference>
<organism evidence="3 4">
    <name type="scientific">Pedobacter antarcticus 4BY</name>
    <dbReference type="NCBI Taxonomy" id="1358423"/>
    <lineage>
        <taxon>Bacteria</taxon>
        <taxon>Pseudomonadati</taxon>
        <taxon>Bacteroidota</taxon>
        <taxon>Sphingobacteriia</taxon>
        <taxon>Sphingobacteriales</taxon>
        <taxon>Sphingobacteriaceae</taxon>
        <taxon>Pedobacter</taxon>
    </lineage>
</organism>